<dbReference type="Gene3D" id="3.50.50.60">
    <property type="entry name" value="FAD/NAD(P)-binding domain"/>
    <property type="match status" value="2"/>
</dbReference>
<reference evidence="3 4" key="2">
    <citation type="submission" date="2008-08" db="EMBL/GenBank/DDBJ databases">
        <authorList>
            <person name="Fulton L."/>
            <person name="Clifton S."/>
            <person name="Fulton B."/>
            <person name="Xu J."/>
            <person name="Minx P."/>
            <person name="Pepin K.H."/>
            <person name="Johnson M."/>
            <person name="Thiruvilangam P."/>
            <person name="Bhonagiri V."/>
            <person name="Nash W.E."/>
            <person name="Mardis E.R."/>
            <person name="Wilson R.K."/>
        </authorList>
    </citation>
    <scope>NUCLEOTIDE SEQUENCE [LARGE SCALE GENOMIC DNA]</scope>
    <source>
        <strain evidence="4">DSM 17135 / JCM 12973 / M2</strain>
    </source>
</reference>
<dbReference type="InterPro" id="IPR028261">
    <property type="entry name" value="DPD_II"/>
</dbReference>
<comment type="caution">
    <text evidence="3">The sequence shown here is derived from an EMBL/GenBank/DDBJ whole genome shotgun (WGS) entry which is preliminary data.</text>
</comment>
<dbReference type="Proteomes" id="UP000003452">
    <property type="component" value="Unassembled WGS sequence"/>
</dbReference>
<proteinExistence type="predicted"/>
<dbReference type="HOGENOM" id="CLU_000422_3_3_10"/>
<dbReference type="InterPro" id="IPR009051">
    <property type="entry name" value="Helical_ferredxn"/>
</dbReference>
<dbReference type="AlphaFoldDB" id="B5D3Y1"/>
<dbReference type="PANTHER" id="PTHR42783:SF3">
    <property type="entry name" value="GLUTAMATE SYNTHASE [NADPH] SMALL CHAIN-RELATED"/>
    <property type="match status" value="1"/>
</dbReference>
<reference evidence="3 4" key="1">
    <citation type="submission" date="2008-08" db="EMBL/GenBank/DDBJ databases">
        <title>Draft genome sequence of Bacteroides plebeius (DSM 17135).</title>
        <authorList>
            <person name="Sudarsanam P."/>
            <person name="Ley R."/>
            <person name="Guruge J."/>
            <person name="Turnbaugh P.J."/>
            <person name="Mahowald M."/>
            <person name="Liep D."/>
            <person name="Gordon J."/>
        </authorList>
    </citation>
    <scope>NUCLEOTIDE SEQUENCE [LARGE SCALE GENOMIC DNA]</scope>
    <source>
        <strain evidence="4">DSM 17135 / JCM 12973 / M2</strain>
    </source>
</reference>
<dbReference type="GO" id="GO:0016491">
    <property type="term" value="F:oxidoreductase activity"/>
    <property type="evidence" value="ECO:0007669"/>
    <property type="project" value="InterPro"/>
</dbReference>
<dbReference type="Gene3D" id="1.10.1060.10">
    <property type="entry name" value="Alpha-helical ferredoxin"/>
    <property type="match status" value="1"/>
</dbReference>
<accession>B5D3Y1</accession>
<dbReference type="PRINTS" id="PR00419">
    <property type="entry name" value="ADXRDTASE"/>
</dbReference>
<evidence type="ECO:0000313" key="4">
    <source>
        <dbReference type="Proteomes" id="UP000003452"/>
    </source>
</evidence>
<dbReference type="PANTHER" id="PTHR42783">
    <property type="entry name" value="GLUTAMATE SYNTHASE [NADPH] SMALL CHAIN"/>
    <property type="match status" value="1"/>
</dbReference>
<feature type="domain" description="Dihydroprymidine dehydrogenase" evidence="2">
    <location>
        <begin position="56"/>
        <end position="163"/>
    </location>
</feature>
<dbReference type="InterPro" id="IPR036188">
    <property type="entry name" value="FAD/NAD-bd_sf"/>
</dbReference>
<evidence type="ECO:0000259" key="2">
    <source>
        <dbReference type="Pfam" id="PF14691"/>
    </source>
</evidence>
<name>B5D3Y1_PHOPM</name>
<dbReference type="SUPFAM" id="SSF46548">
    <property type="entry name" value="alpha-helical ferredoxin"/>
    <property type="match status" value="1"/>
</dbReference>
<dbReference type="eggNOG" id="COG0493">
    <property type="taxonomic scope" value="Bacteria"/>
</dbReference>
<dbReference type="Pfam" id="PF07992">
    <property type="entry name" value="Pyr_redox_2"/>
    <property type="match status" value="1"/>
</dbReference>
<dbReference type="SUPFAM" id="SSF51971">
    <property type="entry name" value="Nucleotide-binding domain"/>
    <property type="match status" value="1"/>
</dbReference>
<sequence length="486" mass="52989">MDGKSMGYFFVCRNKNKLILLSLWHFFTNFAAQYETGMQGILACDKFDKMNKPKAVFREINESYTLQEAIAEAKRCLNCKNPSCKKGCPIENHIPEFIHELSKGNMGNAMAIINEKSNLPAICGRVCPHEKQCQGHCVLYPKGKGIEIGKLERFVADFDTEMKLIREKLPQKTRGKVAVIGSGPAGLTVAGDLARQGFNVTIFESQAEPGGVLMYGIPEYRLPKQVVRQEIEKIEALGVTFLLNCVVGKQLNIDDIFAQGYDAIFIGSGTALPKSLDIPGAGLRGVIQATYLLHMANIYNEGTVGRDKVPVIEGEHVAVMGCGNVAMDAARTAVRMGAASVTIVYRRTEADMPAIQAEYQAALQEGVKFLWQTSTTEFLGDEDGKVVGLRANTPEGVKEYAFDRICLAVGSRPASRIVSTTEGIETDDNGYVLVKERPFGMTSRKGVFAGGDVVHRPQTVVMAMKAAKSVAVGIAQYVDAVKLLSE</sequence>
<protein>
    <submittedName>
        <fullName evidence="3">Putative glutamate synthase (NADPH), homotetrameric</fullName>
    </submittedName>
</protein>
<evidence type="ECO:0000313" key="3">
    <source>
        <dbReference type="EMBL" id="EDY94281.1"/>
    </source>
</evidence>
<dbReference type="Pfam" id="PF14691">
    <property type="entry name" value="Fer4_20"/>
    <property type="match status" value="1"/>
</dbReference>
<dbReference type="GO" id="GO:0051536">
    <property type="term" value="F:iron-sulfur cluster binding"/>
    <property type="evidence" value="ECO:0007669"/>
    <property type="project" value="InterPro"/>
</dbReference>
<evidence type="ECO:0000259" key="1">
    <source>
        <dbReference type="Pfam" id="PF07992"/>
    </source>
</evidence>
<dbReference type="InterPro" id="IPR023753">
    <property type="entry name" value="FAD/NAD-binding_dom"/>
</dbReference>
<feature type="domain" description="FAD/NAD(P)-binding" evidence="1">
    <location>
        <begin position="176"/>
        <end position="467"/>
    </location>
</feature>
<gene>
    <name evidence="3" type="ORF">BACPLE_03735</name>
</gene>
<dbReference type="EMBL" id="ABQC02000024">
    <property type="protein sequence ID" value="EDY94281.1"/>
    <property type="molecule type" value="Genomic_DNA"/>
</dbReference>
<organism evidence="3 4">
    <name type="scientific">Phocaeicola plebeius (strain DSM 17135 / JCM 12973 / CCUG 54634 / M2)</name>
    <name type="common">Bacteroides plebeius</name>
    <dbReference type="NCBI Taxonomy" id="484018"/>
    <lineage>
        <taxon>Bacteria</taxon>
        <taxon>Pseudomonadati</taxon>
        <taxon>Bacteroidota</taxon>
        <taxon>Bacteroidia</taxon>
        <taxon>Bacteroidales</taxon>
        <taxon>Bacteroidaceae</taxon>
        <taxon>Phocaeicola</taxon>
    </lineage>
</organism>